<dbReference type="AlphaFoldDB" id="A0A4C1SEY0"/>
<feature type="region of interest" description="Disordered" evidence="1">
    <location>
        <begin position="51"/>
        <end position="93"/>
    </location>
</feature>
<keyword evidence="3" id="KW-1185">Reference proteome</keyword>
<reference evidence="2 3" key="1">
    <citation type="journal article" date="2019" name="Commun. Biol.">
        <title>The bagworm genome reveals a unique fibroin gene that provides high tensile strength.</title>
        <authorList>
            <person name="Kono N."/>
            <person name="Nakamura H."/>
            <person name="Ohtoshi R."/>
            <person name="Tomita M."/>
            <person name="Numata K."/>
            <person name="Arakawa K."/>
        </authorList>
    </citation>
    <scope>NUCLEOTIDE SEQUENCE [LARGE SCALE GENOMIC DNA]</scope>
</reference>
<gene>
    <name evidence="2" type="ORF">EVAR_76924_1</name>
</gene>
<comment type="caution">
    <text evidence="2">The sequence shown here is derived from an EMBL/GenBank/DDBJ whole genome shotgun (WGS) entry which is preliminary data.</text>
</comment>
<name>A0A4C1SEY0_EUMVA</name>
<dbReference type="EMBL" id="BGZK01000006">
    <property type="protein sequence ID" value="GBP00662.1"/>
    <property type="molecule type" value="Genomic_DNA"/>
</dbReference>
<dbReference type="Proteomes" id="UP000299102">
    <property type="component" value="Unassembled WGS sequence"/>
</dbReference>
<organism evidence="2 3">
    <name type="scientific">Eumeta variegata</name>
    <name type="common">Bagworm moth</name>
    <name type="synonym">Eumeta japonica</name>
    <dbReference type="NCBI Taxonomy" id="151549"/>
    <lineage>
        <taxon>Eukaryota</taxon>
        <taxon>Metazoa</taxon>
        <taxon>Ecdysozoa</taxon>
        <taxon>Arthropoda</taxon>
        <taxon>Hexapoda</taxon>
        <taxon>Insecta</taxon>
        <taxon>Pterygota</taxon>
        <taxon>Neoptera</taxon>
        <taxon>Endopterygota</taxon>
        <taxon>Lepidoptera</taxon>
        <taxon>Glossata</taxon>
        <taxon>Ditrysia</taxon>
        <taxon>Tineoidea</taxon>
        <taxon>Psychidae</taxon>
        <taxon>Oiketicinae</taxon>
        <taxon>Eumeta</taxon>
    </lineage>
</organism>
<accession>A0A4C1SEY0</accession>
<protein>
    <submittedName>
        <fullName evidence="2">Uncharacterized protein</fullName>
    </submittedName>
</protein>
<evidence type="ECO:0000313" key="3">
    <source>
        <dbReference type="Proteomes" id="UP000299102"/>
    </source>
</evidence>
<sequence length="145" mass="17003">MNIEAKRLVEVSKRHLAPPTDERFIKRIVTRDEKWKIGYRAEVMFNFIKKSGVLPGGGGGEMGADDRDAEKERRKREKKERKEKEKKDRVAAGLEEPLRLEESRIDDGIIIIWLDQTQRPLVTPRRRGFSGPRQTLRDRCSVYER</sequence>
<feature type="compositionally biased region" description="Basic and acidic residues" evidence="1">
    <location>
        <begin position="80"/>
        <end position="93"/>
    </location>
</feature>
<evidence type="ECO:0000313" key="2">
    <source>
        <dbReference type="EMBL" id="GBP00662.1"/>
    </source>
</evidence>
<evidence type="ECO:0000256" key="1">
    <source>
        <dbReference type="SAM" id="MobiDB-lite"/>
    </source>
</evidence>
<proteinExistence type="predicted"/>